<organism evidence="3 4">
    <name type="scientific">Streptomyces niphimycinicus</name>
    <dbReference type="NCBI Taxonomy" id="2842201"/>
    <lineage>
        <taxon>Bacteria</taxon>
        <taxon>Bacillati</taxon>
        <taxon>Actinomycetota</taxon>
        <taxon>Actinomycetes</taxon>
        <taxon>Kitasatosporales</taxon>
        <taxon>Streptomycetaceae</taxon>
        <taxon>Streptomyces</taxon>
    </lineage>
</organism>
<accession>A0ABS6CFS2</accession>
<reference evidence="3 4" key="1">
    <citation type="submission" date="2021-06" db="EMBL/GenBank/DDBJ databases">
        <authorList>
            <person name="Pan X."/>
        </authorList>
    </citation>
    <scope>NUCLEOTIDE SEQUENCE [LARGE SCALE GENOMIC DNA]</scope>
    <source>
        <strain evidence="3 4">4503</strain>
    </source>
</reference>
<keyword evidence="1" id="KW-0560">Oxidoreductase</keyword>
<evidence type="ECO:0000259" key="2">
    <source>
        <dbReference type="Pfam" id="PF01494"/>
    </source>
</evidence>
<proteinExistence type="predicted"/>
<evidence type="ECO:0000313" key="3">
    <source>
        <dbReference type="EMBL" id="MBU3865751.1"/>
    </source>
</evidence>
<keyword evidence="4" id="KW-1185">Reference proteome</keyword>
<dbReference type="PANTHER" id="PTHR43476:SF5">
    <property type="entry name" value="FAD-DEPENDENT MONOOXYGENASE"/>
    <property type="match status" value="1"/>
</dbReference>
<gene>
    <name evidence="3" type="ORF">KN815_17245</name>
</gene>
<protein>
    <submittedName>
        <fullName evidence="3">FAD-dependent monooxygenase</fullName>
    </submittedName>
</protein>
<evidence type="ECO:0000256" key="1">
    <source>
        <dbReference type="ARBA" id="ARBA00023002"/>
    </source>
</evidence>
<evidence type="ECO:0000313" key="4">
    <source>
        <dbReference type="Proteomes" id="UP000720508"/>
    </source>
</evidence>
<dbReference type="EMBL" id="JAHLEM010000174">
    <property type="protein sequence ID" value="MBU3865751.1"/>
    <property type="molecule type" value="Genomic_DNA"/>
</dbReference>
<name>A0ABS6CFS2_9ACTN</name>
<dbReference type="InterPro" id="IPR050631">
    <property type="entry name" value="PheA/TfdB_FAD_monoxygenase"/>
</dbReference>
<comment type="caution">
    <text evidence="3">The sequence shown here is derived from an EMBL/GenBank/DDBJ whole genome shotgun (WGS) entry which is preliminary data.</text>
</comment>
<keyword evidence="3" id="KW-0503">Monooxygenase</keyword>
<dbReference type="Proteomes" id="UP000720508">
    <property type="component" value="Unassembled WGS sequence"/>
</dbReference>
<dbReference type="PANTHER" id="PTHR43476">
    <property type="entry name" value="3-(3-HYDROXY-PHENYL)PROPIONATE/3-HYDROXYCINNAMIC ACID HYDROXYLASE"/>
    <property type="match status" value="1"/>
</dbReference>
<dbReference type="GO" id="GO:0004497">
    <property type="term" value="F:monooxygenase activity"/>
    <property type="evidence" value="ECO:0007669"/>
    <property type="project" value="UniProtKB-KW"/>
</dbReference>
<dbReference type="InterPro" id="IPR002938">
    <property type="entry name" value="FAD-bd"/>
</dbReference>
<feature type="domain" description="FAD-binding" evidence="2">
    <location>
        <begin position="86"/>
        <end position="165"/>
    </location>
</feature>
<sequence length="179" mass="19512">MAGIDARLEGADHTLSLVPVPTPEDYPRTIRAHRRTDGMATTVPGASPGLTYVFTYLMGREATPDQIAQWCRTVLRDQDRPLADALALLDRIITITPQIVSASAWRREGVLLLGDCAHGMHNIGGQGVNTSIQDALLVAEALCRHAEDGGSGPIDDFIALRRPFIDEFQTARQRVLADE</sequence>
<dbReference type="Pfam" id="PF01494">
    <property type="entry name" value="FAD_binding_3"/>
    <property type="match status" value="1"/>
</dbReference>